<dbReference type="Pfam" id="PF01522">
    <property type="entry name" value="Polysacc_deac_1"/>
    <property type="match status" value="1"/>
</dbReference>
<dbReference type="PROSITE" id="PS51677">
    <property type="entry name" value="NODB"/>
    <property type="match status" value="1"/>
</dbReference>
<dbReference type="Gene3D" id="3.20.20.370">
    <property type="entry name" value="Glycoside hydrolase/deacetylase"/>
    <property type="match status" value="1"/>
</dbReference>
<keyword evidence="3" id="KW-0472">Membrane</keyword>
<dbReference type="GO" id="GO:0005975">
    <property type="term" value="P:carbohydrate metabolic process"/>
    <property type="evidence" value="ECO:0007669"/>
    <property type="project" value="InterPro"/>
</dbReference>
<keyword evidence="3" id="KW-1133">Transmembrane helix</keyword>
<dbReference type="EMBL" id="DTMQ01000042">
    <property type="protein sequence ID" value="HGE99796.1"/>
    <property type="molecule type" value="Genomic_DNA"/>
</dbReference>
<name>A0A7C3YTK7_UNCW3</name>
<feature type="transmembrane region" description="Helical" evidence="3">
    <location>
        <begin position="12"/>
        <end position="30"/>
    </location>
</feature>
<dbReference type="InterPro" id="IPR011330">
    <property type="entry name" value="Glyco_hydro/deAcase_b/a-brl"/>
</dbReference>
<reference evidence="5" key="1">
    <citation type="journal article" date="2020" name="mSystems">
        <title>Genome- and Community-Level Interaction Insights into Carbon Utilization and Element Cycling Functions of Hydrothermarchaeota in Hydrothermal Sediment.</title>
        <authorList>
            <person name="Zhou Z."/>
            <person name="Liu Y."/>
            <person name="Xu W."/>
            <person name="Pan J."/>
            <person name="Luo Z.H."/>
            <person name="Li M."/>
        </authorList>
    </citation>
    <scope>NUCLEOTIDE SEQUENCE [LARGE SCALE GENOMIC DNA]</scope>
    <source>
        <strain evidence="5">SpSt-906</strain>
    </source>
</reference>
<feature type="transmembrane region" description="Helical" evidence="3">
    <location>
        <begin position="50"/>
        <end position="67"/>
    </location>
</feature>
<dbReference type="PANTHER" id="PTHR34216">
    <property type="match status" value="1"/>
</dbReference>
<evidence type="ECO:0000313" key="5">
    <source>
        <dbReference type="EMBL" id="HGE99796.1"/>
    </source>
</evidence>
<keyword evidence="2" id="KW-0732">Signal</keyword>
<dbReference type="InterPro" id="IPR051398">
    <property type="entry name" value="Polysacch_Deacetylase"/>
</dbReference>
<accession>A0A7C3YTK7</accession>
<gene>
    <name evidence="5" type="ORF">ENX07_07010</name>
</gene>
<dbReference type="CDD" id="cd10918">
    <property type="entry name" value="CE4_NodB_like_5s_6s"/>
    <property type="match status" value="1"/>
</dbReference>
<dbReference type="SUPFAM" id="SSF88713">
    <property type="entry name" value="Glycoside hydrolase/deacetylase"/>
    <property type="match status" value="1"/>
</dbReference>
<comment type="caution">
    <text evidence="5">The sequence shown here is derived from an EMBL/GenBank/DDBJ whole genome shotgun (WGS) entry which is preliminary data.</text>
</comment>
<organism evidence="5">
    <name type="scientific">candidate division WOR-3 bacterium</name>
    <dbReference type="NCBI Taxonomy" id="2052148"/>
    <lineage>
        <taxon>Bacteria</taxon>
        <taxon>Bacteria division WOR-3</taxon>
    </lineage>
</organism>
<evidence type="ECO:0000259" key="4">
    <source>
        <dbReference type="PROSITE" id="PS51677"/>
    </source>
</evidence>
<evidence type="ECO:0000256" key="2">
    <source>
        <dbReference type="ARBA" id="ARBA00022729"/>
    </source>
</evidence>
<protein>
    <submittedName>
        <fullName evidence="5">Polysaccharide deacetylase family protein</fullName>
    </submittedName>
</protein>
<dbReference type="PANTHER" id="PTHR34216:SF3">
    <property type="entry name" value="POLY-BETA-1,6-N-ACETYL-D-GLUCOSAMINE N-DEACETYLASE"/>
    <property type="match status" value="1"/>
</dbReference>
<sequence>MKTSKTPLLTRTRGHLFFPIIILPFFLFASNEVHYVAINFDDGYYAVYKYAYPILSQAGIPFTLGVITKTLSFSRKNISPYSYLTISEIKEMVSSGCEIASHSQSHRDLTKLDSLSLWEELSSSKKILESLFSQEIKSFIYPYGRYDSEVLRLLPYAGYSLGRSVGWGEVNFFSPYRLPAREVRKGTKVEKVLDYLNKNRFSILLFHRILPEPKYFTDYSLKDFQILISYLKLRNDIKFLTLSEMTRKWWEERLKEILFLADQKKREELFKRVEMKSDVLRAARR</sequence>
<evidence type="ECO:0000256" key="1">
    <source>
        <dbReference type="ARBA" id="ARBA00004613"/>
    </source>
</evidence>
<keyword evidence="3" id="KW-0812">Transmembrane</keyword>
<evidence type="ECO:0000256" key="3">
    <source>
        <dbReference type="SAM" id="Phobius"/>
    </source>
</evidence>
<dbReference type="AlphaFoldDB" id="A0A7C3YTK7"/>
<dbReference type="GO" id="GO:0016810">
    <property type="term" value="F:hydrolase activity, acting on carbon-nitrogen (but not peptide) bonds"/>
    <property type="evidence" value="ECO:0007669"/>
    <property type="project" value="InterPro"/>
</dbReference>
<proteinExistence type="predicted"/>
<dbReference type="GO" id="GO:0005576">
    <property type="term" value="C:extracellular region"/>
    <property type="evidence" value="ECO:0007669"/>
    <property type="project" value="UniProtKB-SubCell"/>
</dbReference>
<dbReference type="InterPro" id="IPR002509">
    <property type="entry name" value="NODB_dom"/>
</dbReference>
<feature type="domain" description="NodB homology" evidence="4">
    <location>
        <begin position="34"/>
        <end position="240"/>
    </location>
</feature>
<comment type="subcellular location">
    <subcellularLocation>
        <location evidence="1">Secreted</location>
    </subcellularLocation>
</comment>